<proteinExistence type="predicted"/>
<reference evidence="1 2" key="1">
    <citation type="submission" date="2018-08" db="EMBL/GenBank/DDBJ databases">
        <title>Recombination of ecologically and evolutionarily significant loci maintains genetic cohesion in the Pseudomonas syringae species complex.</title>
        <authorList>
            <person name="Dillon M."/>
            <person name="Thakur S."/>
            <person name="Almeida R.N.D."/>
            <person name="Weir B.S."/>
            <person name="Guttman D.S."/>
        </authorList>
    </citation>
    <scope>NUCLEOTIDE SEQUENCE [LARGE SCALE GENOMIC DNA]</scope>
    <source>
        <strain evidence="1 2">ICMP 9420</strain>
    </source>
</reference>
<gene>
    <name evidence="1" type="ORF">ALP58_200036</name>
</gene>
<evidence type="ECO:0000313" key="2">
    <source>
        <dbReference type="Proteomes" id="UP000270430"/>
    </source>
</evidence>
<protein>
    <submittedName>
        <fullName evidence="1">Uncharacterized protein</fullName>
    </submittedName>
</protein>
<sequence length="108" mass="12119">MLASLLRVHCVRKRRKVLTTALTRIAGEFKATITNVSNNITLISARLRNLSLILRIEISLLRIRNTGQVNKSLKHCVRLLRLSSNTATGNAGNFNQKGWKLNSHYVAP</sequence>
<dbReference type="Proteomes" id="UP000270430">
    <property type="component" value="Unassembled WGS sequence"/>
</dbReference>
<name>A0A3M5G6V9_PSESS</name>
<dbReference type="EMBL" id="RBSX01000349">
    <property type="protein sequence ID" value="RMS81790.1"/>
    <property type="molecule type" value="Genomic_DNA"/>
</dbReference>
<dbReference type="AlphaFoldDB" id="A0A3M5G6V9"/>
<comment type="caution">
    <text evidence="1">The sequence shown here is derived from an EMBL/GenBank/DDBJ whole genome shotgun (WGS) entry which is preliminary data.</text>
</comment>
<evidence type="ECO:0000313" key="1">
    <source>
        <dbReference type="EMBL" id="RMS81790.1"/>
    </source>
</evidence>
<organism evidence="1 2">
    <name type="scientific">Pseudomonas savastanoi</name>
    <name type="common">Pseudomonas syringae pv. savastanoi</name>
    <dbReference type="NCBI Taxonomy" id="29438"/>
    <lineage>
        <taxon>Bacteria</taxon>
        <taxon>Pseudomonadati</taxon>
        <taxon>Pseudomonadota</taxon>
        <taxon>Gammaproteobacteria</taxon>
        <taxon>Pseudomonadales</taxon>
        <taxon>Pseudomonadaceae</taxon>
        <taxon>Pseudomonas</taxon>
    </lineage>
</organism>
<accession>A0A3M5G6V9</accession>